<dbReference type="PIRSF" id="PIRSF006092">
    <property type="entry name" value="GreA_GreB"/>
    <property type="match status" value="1"/>
</dbReference>
<keyword evidence="3 9" id="KW-0805">Transcription regulation</keyword>
<dbReference type="InterPro" id="IPR001437">
    <property type="entry name" value="Tscrpt_elong_fac_GreA/B_C"/>
</dbReference>
<dbReference type="SUPFAM" id="SSF46557">
    <property type="entry name" value="GreA transcript cleavage protein, N-terminal domain"/>
    <property type="match status" value="1"/>
</dbReference>
<dbReference type="GO" id="GO:0003746">
    <property type="term" value="F:translation elongation factor activity"/>
    <property type="evidence" value="ECO:0007669"/>
    <property type="project" value="UniProtKB-KW"/>
</dbReference>
<feature type="domain" description="Transcription elongation factor GreA/GreB C-terminal" evidence="11">
    <location>
        <begin position="80"/>
        <end position="148"/>
    </location>
</feature>
<protein>
    <recommendedName>
        <fullName evidence="2 9">Transcription elongation factor GreA</fullName>
    </recommendedName>
    <alternativeName>
        <fullName evidence="8 9">Transcript cleavage factor GreA</fullName>
    </alternativeName>
</protein>
<dbReference type="RefSeq" id="WP_186875732.1">
    <property type="nucleotide sequence ID" value="NZ_JACOPF010000001.1"/>
</dbReference>
<dbReference type="AlphaFoldDB" id="A0A923RNR0"/>
<organism evidence="13 14">
    <name type="scientific">Mediterraneibacter hominis</name>
    <dbReference type="NCBI Taxonomy" id="2763054"/>
    <lineage>
        <taxon>Bacteria</taxon>
        <taxon>Bacillati</taxon>
        <taxon>Bacillota</taxon>
        <taxon>Clostridia</taxon>
        <taxon>Lachnospirales</taxon>
        <taxon>Lachnospiraceae</taxon>
        <taxon>Mediterraneibacter</taxon>
    </lineage>
</organism>
<evidence type="ECO:0000259" key="11">
    <source>
        <dbReference type="Pfam" id="PF01272"/>
    </source>
</evidence>
<keyword evidence="13" id="KW-0648">Protein biosynthesis</keyword>
<dbReference type="SUPFAM" id="SSF54534">
    <property type="entry name" value="FKBP-like"/>
    <property type="match status" value="1"/>
</dbReference>
<keyword evidence="14" id="KW-1185">Reference proteome</keyword>
<evidence type="ECO:0000259" key="12">
    <source>
        <dbReference type="Pfam" id="PF03449"/>
    </source>
</evidence>
<dbReference type="GO" id="GO:0070063">
    <property type="term" value="F:RNA polymerase binding"/>
    <property type="evidence" value="ECO:0007669"/>
    <property type="project" value="InterPro"/>
</dbReference>
<dbReference type="PROSITE" id="PS00830">
    <property type="entry name" value="GREAB_2"/>
    <property type="match status" value="1"/>
</dbReference>
<comment type="function">
    <text evidence="7 9 10">Necessary for efficient RNA polymerase transcription elongation past template-encoded arresting sites. The arresting sites in DNA have the property of trapping a certain fraction of elongating RNA polymerases that pass through, resulting in locked ternary complexes. Cleavage of the nascent transcript by cleavage factors such as GreA or GreB allows the resumption of elongation from the new 3'terminus. GreA releases sequences of 2 to 3 nucleotides.</text>
</comment>
<dbReference type="InterPro" id="IPR023459">
    <property type="entry name" value="Tscrpt_elong_fac_GreA/B_fam"/>
</dbReference>
<evidence type="ECO:0000256" key="5">
    <source>
        <dbReference type="ARBA" id="ARBA00023125"/>
    </source>
</evidence>
<evidence type="ECO:0000256" key="8">
    <source>
        <dbReference type="ARBA" id="ARBA00030776"/>
    </source>
</evidence>
<dbReference type="InterPro" id="IPR006359">
    <property type="entry name" value="Tscrpt_elong_fac_GreA"/>
</dbReference>
<dbReference type="InterPro" id="IPR018151">
    <property type="entry name" value="TF_GreA/GreB_CS"/>
</dbReference>
<keyword evidence="5 9" id="KW-0238">DNA-binding</keyword>
<evidence type="ECO:0000256" key="4">
    <source>
        <dbReference type="ARBA" id="ARBA00023054"/>
    </source>
</evidence>
<comment type="similarity">
    <text evidence="1 9 10">Belongs to the GreA/GreB family.</text>
</comment>
<accession>A0A923RNR0</accession>
<evidence type="ECO:0000256" key="3">
    <source>
        <dbReference type="ARBA" id="ARBA00023015"/>
    </source>
</evidence>
<sequence>MREKLTKNDVKKIQEEIEHRKLVERKELIEAVKEARAHGDLSENFEYHAAKKEKNRNESRIRYLEKMLKTAIIVEDQSKEDEVGLNNTVELYCEDDAEIETYRLVTSVRGSSLKGLISIESPVGKAILGKREGERVYVKVNESAGYYVVIKRIIKTQDESEDKIRSY</sequence>
<dbReference type="Gene3D" id="1.10.287.180">
    <property type="entry name" value="Transcription elongation factor, GreA/GreB, N-terminal domain"/>
    <property type="match status" value="1"/>
</dbReference>
<evidence type="ECO:0000313" key="13">
    <source>
        <dbReference type="EMBL" id="MBC5687631.1"/>
    </source>
</evidence>
<dbReference type="HAMAP" id="MF_00105">
    <property type="entry name" value="GreA_GreB"/>
    <property type="match status" value="1"/>
</dbReference>
<dbReference type="PANTHER" id="PTHR30437">
    <property type="entry name" value="TRANSCRIPTION ELONGATION FACTOR GREA"/>
    <property type="match status" value="1"/>
</dbReference>
<dbReference type="GO" id="GO:0032784">
    <property type="term" value="P:regulation of DNA-templated transcription elongation"/>
    <property type="evidence" value="ECO:0007669"/>
    <property type="project" value="UniProtKB-UniRule"/>
</dbReference>
<evidence type="ECO:0000256" key="1">
    <source>
        <dbReference type="ARBA" id="ARBA00008213"/>
    </source>
</evidence>
<dbReference type="Proteomes" id="UP000652477">
    <property type="component" value="Unassembled WGS sequence"/>
</dbReference>
<evidence type="ECO:0000256" key="9">
    <source>
        <dbReference type="HAMAP-Rule" id="MF_00105"/>
    </source>
</evidence>
<dbReference type="InterPro" id="IPR022691">
    <property type="entry name" value="Tscrpt_elong_fac_GreA/B_N"/>
</dbReference>
<feature type="domain" description="Transcription elongation factor GreA/GreB N-terminal" evidence="12">
    <location>
        <begin position="5"/>
        <end position="73"/>
    </location>
</feature>
<keyword evidence="4" id="KW-0175">Coiled coil</keyword>
<dbReference type="PANTHER" id="PTHR30437:SF4">
    <property type="entry name" value="TRANSCRIPTION ELONGATION FACTOR GREA"/>
    <property type="match status" value="1"/>
</dbReference>
<evidence type="ECO:0000256" key="10">
    <source>
        <dbReference type="RuleBase" id="RU000556"/>
    </source>
</evidence>
<dbReference type="InterPro" id="IPR036805">
    <property type="entry name" value="Tscrpt_elong_fac_GreA/B_N_sf"/>
</dbReference>
<dbReference type="NCBIfam" id="TIGR01462">
    <property type="entry name" value="greA"/>
    <property type="match status" value="1"/>
</dbReference>
<keyword evidence="13" id="KW-0251">Elongation factor</keyword>
<name>A0A923RNR0_9FIRM</name>
<evidence type="ECO:0000313" key="14">
    <source>
        <dbReference type="Proteomes" id="UP000652477"/>
    </source>
</evidence>
<dbReference type="Pfam" id="PF03449">
    <property type="entry name" value="GreA_GreB_N"/>
    <property type="match status" value="1"/>
</dbReference>
<dbReference type="Gene3D" id="3.10.50.30">
    <property type="entry name" value="Transcription elongation factor, GreA/GreB, C-terminal domain"/>
    <property type="match status" value="1"/>
</dbReference>
<evidence type="ECO:0000256" key="7">
    <source>
        <dbReference type="ARBA" id="ARBA00024916"/>
    </source>
</evidence>
<proteinExistence type="inferred from homology"/>
<comment type="caution">
    <text evidence="13">The sequence shown here is derived from an EMBL/GenBank/DDBJ whole genome shotgun (WGS) entry which is preliminary data.</text>
</comment>
<dbReference type="InterPro" id="IPR036953">
    <property type="entry name" value="GreA/GreB_C_sf"/>
</dbReference>
<dbReference type="EMBL" id="JACOPF010000001">
    <property type="protein sequence ID" value="MBC5687631.1"/>
    <property type="molecule type" value="Genomic_DNA"/>
</dbReference>
<evidence type="ECO:0000256" key="6">
    <source>
        <dbReference type="ARBA" id="ARBA00023163"/>
    </source>
</evidence>
<keyword evidence="6 9" id="KW-0804">Transcription</keyword>
<dbReference type="GO" id="GO:0006354">
    <property type="term" value="P:DNA-templated transcription elongation"/>
    <property type="evidence" value="ECO:0007669"/>
    <property type="project" value="TreeGrafter"/>
</dbReference>
<evidence type="ECO:0000256" key="2">
    <source>
        <dbReference type="ARBA" id="ARBA00013729"/>
    </source>
</evidence>
<dbReference type="InterPro" id="IPR028624">
    <property type="entry name" value="Tscrpt_elong_fac_GreA/B"/>
</dbReference>
<dbReference type="GO" id="GO:0003677">
    <property type="term" value="F:DNA binding"/>
    <property type="evidence" value="ECO:0007669"/>
    <property type="project" value="UniProtKB-UniRule"/>
</dbReference>
<dbReference type="Pfam" id="PF01272">
    <property type="entry name" value="GreA_GreB"/>
    <property type="match status" value="1"/>
</dbReference>
<gene>
    <name evidence="9" type="primary">greA</name>
    <name evidence="13" type="ORF">H8S37_01600</name>
</gene>
<reference evidence="13" key="1">
    <citation type="submission" date="2020-08" db="EMBL/GenBank/DDBJ databases">
        <title>Genome public.</title>
        <authorList>
            <person name="Liu C."/>
            <person name="Sun Q."/>
        </authorList>
    </citation>
    <scope>NUCLEOTIDE SEQUENCE</scope>
    <source>
        <strain evidence="13">NSJ-55</strain>
    </source>
</reference>
<dbReference type="FunFam" id="1.10.287.180:FF:000001">
    <property type="entry name" value="Transcription elongation factor GreA"/>
    <property type="match status" value="1"/>
</dbReference>